<proteinExistence type="predicted"/>
<feature type="region of interest" description="Disordered" evidence="5">
    <location>
        <begin position="314"/>
        <end position="337"/>
    </location>
</feature>
<dbReference type="PANTHER" id="PTHR43289">
    <property type="entry name" value="MITOGEN-ACTIVATED PROTEIN KINASE KINASE KINASE 20-RELATED"/>
    <property type="match status" value="1"/>
</dbReference>
<dbReference type="PROSITE" id="PS50011">
    <property type="entry name" value="PROTEIN_KINASE_DOM"/>
    <property type="match status" value="1"/>
</dbReference>
<dbReference type="Pfam" id="PF00069">
    <property type="entry name" value="Pkinase"/>
    <property type="match status" value="1"/>
</dbReference>
<dbReference type="CDD" id="cd14014">
    <property type="entry name" value="STKc_PknB_like"/>
    <property type="match status" value="1"/>
</dbReference>
<keyword evidence="7" id="KW-0723">Serine/threonine-protein kinase</keyword>
<evidence type="ECO:0000256" key="3">
    <source>
        <dbReference type="ARBA" id="ARBA00022777"/>
    </source>
</evidence>
<gene>
    <name evidence="7" type="ORF">DVA86_25095</name>
</gene>
<reference evidence="7 8" key="1">
    <citation type="submission" date="2018-07" db="EMBL/GenBank/DDBJ databases">
        <title>Draft genome of the type strain Streptomyces armeniacus ATCC 15676.</title>
        <authorList>
            <person name="Labana P."/>
            <person name="Gosse J.T."/>
            <person name="Boddy C.N."/>
        </authorList>
    </citation>
    <scope>NUCLEOTIDE SEQUENCE [LARGE SCALE GENOMIC DNA]</scope>
    <source>
        <strain evidence="7 8">ATCC 15676</strain>
    </source>
</reference>
<dbReference type="Gene3D" id="3.30.200.20">
    <property type="entry name" value="Phosphorylase Kinase, domain 1"/>
    <property type="match status" value="1"/>
</dbReference>
<dbReference type="GO" id="GO:0004674">
    <property type="term" value="F:protein serine/threonine kinase activity"/>
    <property type="evidence" value="ECO:0007669"/>
    <property type="project" value="UniProtKB-KW"/>
</dbReference>
<evidence type="ECO:0000256" key="4">
    <source>
        <dbReference type="ARBA" id="ARBA00022840"/>
    </source>
</evidence>
<dbReference type="Proteomes" id="UP000254425">
    <property type="component" value="Chromosome"/>
</dbReference>
<dbReference type="PROSITE" id="PS00108">
    <property type="entry name" value="PROTEIN_KINASE_ST"/>
    <property type="match status" value="1"/>
</dbReference>
<dbReference type="PANTHER" id="PTHR43289:SF34">
    <property type="entry name" value="SERINE_THREONINE-PROTEIN KINASE YBDM-RELATED"/>
    <property type="match status" value="1"/>
</dbReference>
<protein>
    <submittedName>
        <fullName evidence="7">Serine/threonine protein kinase</fullName>
    </submittedName>
</protein>
<dbReference type="SMART" id="SM00220">
    <property type="entry name" value="S_TKc"/>
    <property type="match status" value="1"/>
</dbReference>
<name>A0A345Y157_9ACTN</name>
<dbReference type="InterPro" id="IPR011009">
    <property type="entry name" value="Kinase-like_dom_sf"/>
</dbReference>
<dbReference type="SUPFAM" id="SSF56112">
    <property type="entry name" value="Protein kinase-like (PK-like)"/>
    <property type="match status" value="1"/>
</dbReference>
<dbReference type="GO" id="GO:0005524">
    <property type="term" value="F:ATP binding"/>
    <property type="evidence" value="ECO:0007669"/>
    <property type="project" value="UniProtKB-KW"/>
</dbReference>
<organism evidence="7 8">
    <name type="scientific">Streptomyces armeniacus</name>
    <dbReference type="NCBI Taxonomy" id="83291"/>
    <lineage>
        <taxon>Bacteria</taxon>
        <taxon>Bacillati</taxon>
        <taxon>Actinomycetota</taxon>
        <taxon>Actinomycetes</taxon>
        <taxon>Kitasatosporales</taxon>
        <taxon>Streptomycetaceae</taxon>
        <taxon>Streptomyces</taxon>
    </lineage>
</organism>
<dbReference type="Gene3D" id="1.10.510.10">
    <property type="entry name" value="Transferase(Phosphotransferase) domain 1"/>
    <property type="match status" value="1"/>
</dbReference>
<evidence type="ECO:0000256" key="1">
    <source>
        <dbReference type="ARBA" id="ARBA00022679"/>
    </source>
</evidence>
<dbReference type="AlphaFoldDB" id="A0A345Y157"/>
<sequence length="515" mass="53942">MGRVFLGTGPDGRPVAVKLIRAALADDARHQGRFRREVAAARRVRGAHTAPVLDADLDAPTPWLASTFVSGPSLQQVVDAGAAGGGIGGGADADAATVGVTTGSTGTLPEKAALRLAAGLTAALDEIHGAGLVHRDLKPDNILLTDEATTTGVPLAGQGGVLVNDEGVRVVDFGIALATDDAPGSTRLTRTGWAVGSPPYMSPEQVEGAAITPASDIFSLGAVLVMACTGASPFTGTSMPQVLHSVLHSEPDLSALPDRIRAVAEACLAKDPAERPGLGRLQDLIGHAAASTRPWPPRVNDLVRDQRAEVDRILGPAGGAATTGAEGDGKIDEETWSSRATDPIPFTADALLPEKFVNDLDGEYVRVAAGPRPAEEAGPRNLTSVLTSCDCSQVMAGVYLEQGSPNPPVLVSVTVVPMPDSAMASMVYNFLLQDGEWEKKLTLWSAQSHSDGSPRRGDYGDGFFERAHMRTSGRYVITVRTLRTDLLAETWLYPYVYAATTRASRSCGPENYGKR</sequence>
<evidence type="ECO:0000256" key="5">
    <source>
        <dbReference type="SAM" id="MobiDB-lite"/>
    </source>
</evidence>
<keyword evidence="3 7" id="KW-0418">Kinase</keyword>
<accession>A0A345Y157</accession>
<keyword evidence="4" id="KW-0067">ATP-binding</keyword>
<dbReference type="InterPro" id="IPR000719">
    <property type="entry name" value="Prot_kinase_dom"/>
</dbReference>
<dbReference type="InterPro" id="IPR008271">
    <property type="entry name" value="Ser/Thr_kinase_AS"/>
</dbReference>
<feature type="domain" description="Protein kinase" evidence="6">
    <location>
        <begin position="1"/>
        <end position="290"/>
    </location>
</feature>
<evidence type="ECO:0000256" key="2">
    <source>
        <dbReference type="ARBA" id="ARBA00022741"/>
    </source>
</evidence>
<evidence type="ECO:0000313" key="7">
    <source>
        <dbReference type="EMBL" id="AXK37623.1"/>
    </source>
</evidence>
<keyword evidence="1" id="KW-0808">Transferase</keyword>
<evidence type="ECO:0000313" key="8">
    <source>
        <dbReference type="Proteomes" id="UP000254425"/>
    </source>
</evidence>
<dbReference type="EMBL" id="CP031320">
    <property type="protein sequence ID" value="AXK37623.1"/>
    <property type="molecule type" value="Genomic_DNA"/>
</dbReference>
<evidence type="ECO:0000259" key="6">
    <source>
        <dbReference type="PROSITE" id="PS50011"/>
    </source>
</evidence>
<dbReference type="KEGG" id="sarm:DVA86_25095"/>
<keyword evidence="8" id="KW-1185">Reference proteome</keyword>
<keyword evidence="2" id="KW-0547">Nucleotide-binding</keyword>